<keyword evidence="1" id="KW-0812">Transmembrane</keyword>
<dbReference type="RefSeq" id="WP_308488231.1">
    <property type="nucleotide sequence ID" value="NZ_JAVFCB010000002.1"/>
</dbReference>
<proteinExistence type="predicted"/>
<feature type="transmembrane region" description="Helical" evidence="1">
    <location>
        <begin position="20"/>
        <end position="43"/>
    </location>
</feature>
<comment type="caution">
    <text evidence="2">The sequence shown here is derived from an EMBL/GenBank/DDBJ whole genome shotgun (WGS) entry which is preliminary data.</text>
</comment>
<keyword evidence="1" id="KW-0472">Membrane</keyword>
<keyword evidence="1" id="KW-1133">Transmembrane helix</keyword>
<dbReference type="EMBL" id="JAVFCB010000002">
    <property type="protein sequence ID" value="MDQ4213300.1"/>
    <property type="molecule type" value="Genomic_DNA"/>
</dbReference>
<organism evidence="2 3">
    <name type="scientific">Microbacterium capsulatum</name>
    <dbReference type="NCBI Taxonomy" id="3041921"/>
    <lineage>
        <taxon>Bacteria</taxon>
        <taxon>Bacillati</taxon>
        <taxon>Actinomycetota</taxon>
        <taxon>Actinomycetes</taxon>
        <taxon>Micrococcales</taxon>
        <taxon>Microbacteriaceae</taxon>
        <taxon>Microbacterium</taxon>
    </lineage>
</organism>
<accession>A0ABU0XGJ2</accession>
<evidence type="ECO:0000313" key="3">
    <source>
        <dbReference type="Proteomes" id="UP001230289"/>
    </source>
</evidence>
<evidence type="ECO:0000313" key="2">
    <source>
        <dbReference type="EMBL" id="MDQ4213300.1"/>
    </source>
</evidence>
<evidence type="ECO:0000256" key="1">
    <source>
        <dbReference type="SAM" id="Phobius"/>
    </source>
</evidence>
<gene>
    <name evidence="2" type="ORF">RBR11_05175</name>
</gene>
<reference evidence="2 3" key="1">
    <citation type="submission" date="2023-08" db="EMBL/GenBank/DDBJ databases">
        <title>Microbacterium sp. nov., isolated from a waste landfill.</title>
        <authorList>
            <person name="Wen W."/>
        </authorList>
    </citation>
    <scope>NUCLEOTIDE SEQUENCE [LARGE SCALE GENOMIC DNA]</scope>
    <source>
        <strain evidence="2 3">ASV81</strain>
    </source>
</reference>
<protein>
    <submittedName>
        <fullName evidence="2">Uncharacterized protein</fullName>
    </submittedName>
</protein>
<sequence length="50" mass="5794">MNDIPGLILRWIVHAAIFRGMWALPLPWVAVVAAGALLGWWMLRRRRADR</sequence>
<keyword evidence="3" id="KW-1185">Reference proteome</keyword>
<dbReference type="Proteomes" id="UP001230289">
    <property type="component" value="Unassembled WGS sequence"/>
</dbReference>
<name>A0ABU0XGJ2_9MICO</name>